<evidence type="ECO:0000256" key="1">
    <source>
        <dbReference type="ARBA" id="ARBA00004613"/>
    </source>
</evidence>
<keyword evidence="4" id="KW-0560">Oxidoreductase</keyword>
<keyword evidence="2" id="KW-0964">Secreted</keyword>
<reference evidence="4 5" key="1">
    <citation type="submission" date="2019-12" db="EMBL/GenBank/DDBJ databases">
        <authorList>
            <person name="Huq M.A."/>
        </authorList>
    </citation>
    <scope>NUCLEOTIDE SEQUENCE [LARGE SCALE GENOMIC DNA]</scope>
    <source>
        <strain evidence="4 5">MAH-18</strain>
    </source>
</reference>
<dbReference type="CDD" id="cd09819">
    <property type="entry name" value="An_peroxidase_bacterial_1"/>
    <property type="match status" value="1"/>
</dbReference>
<protein>
    <submittedName>
        <fullName evidence="4">Peroxidase</fullName>
    </submittedName>
</protein>
<dbReference type="GO" id="GO:0006979">
    <property type="term" value="P:response to oxidative stress"/>
    <property type="evidence" value="ECO:0007669"/>
    <property type="project" value="InterPro"/>
</dbReference>
<gene>
    <name evidence="4" type="ORF">GON03_03290</name>
</gene>
<name>A0A6L6XMX3_9ACTN</name>
<dbReference type="InterPro" id="IPR037120">
    <property type="entry name" value="Haem_peroxidase_sf_animal"/>
</dbReference>
<keyword evidence="5" id="KW-1185">Reference proteome</keyword>
<dbReference type="PANTHER" id="PTHR11475:SF4">
    <property type="entry name" value="CHORION PEROXIDASE"/>
    <property type="match status" value="1"/>
</dbReference>
<evidence type="ECO:0000313" key="5">
    <source>
        <dbReference type="Proteomes" id="UP000473525"/>
    </source>
</evidence>
<dbReference type="SUPFAM" id="SSF48113">
    <property type="entry name" value="Heme-dependent peroxidases"/>
    <property type="match status" value="1"/>
</dbReference>
<accession>A0A6L6XMX3</accession>
<comment type="subcellular location">
    <subcellularLocation>
        <location evidence="1">Secreted</location>
    </subcellularLocation>
</comment>
<dbReference type="Proteomes" id="UP000473525">
    <property type="component" value="Unassembled WGS sequence"/>
</dbReference>
<proteinExistence type="predicted"/>
<dbReference type="Gene3D" id="1.10.640.10">
    <property type="entry name" value="Haem peroxidase domain superfamily, animal type"/>
    <property type="match status" value="1"/>
</dbReference>
<evidence type="ECO:0000256" key="3">
    <source>
        <dbReference type="ARBA" id="ARBA00023180"/>
    </source>
</evidence>
<dbReference type="InterPro" id="IPR010255">
    <property type="entry name" value="Haem_peroxidase_sf"/>
</dbReference>
<dbReference type="GO" id="GO:0005576">
    <property type="term" value="C:extracellular region"/>
    <property type="evidence" value="ECO:0007669"/>
    <property type="project" value="UniProtKB-SubCell"/>
</dbReference>
<dbReference type="PANTHER" id="PTHR11475">
    <property type="entry name" value="OXIDASE/PEROXIDASE"/>
    <property type="match status" value="1"/>
</dbReference>
<evidence type="ECO:0000256" key="2">
    <source>
        <dbReference type="ARBA" id="ARBA00022525"/>
    </source>
</evidence>
<keyword evidence="3" id="KW-0325">Glycoprotein</keyword>
<sequence length="531" mass="57811">MSSTKRPSASDGHRRHLARRAFLASAAGLSVGAVIGRARTAANAAVTVLPSAAPGAAALHGAELRGMYLASKDRVAEGRFGVMFKKLPPFAPRDDLLDGLARTMVEDQTVPDDSFLNTSPRLFAGFTFIGQFIDHDITFDNTPLAQQQADPYATINFRTPRYDLDSVYGRGPAAEPQFYDPADPDKLLLTLNVNGVVDLPRDASGRAIVPEARNDENLIVVQFHKAVAQFHNRMVDHVRGQGVRREWVFESARRLTRWHYQWAVTHDFLPRFVGDALVGPSGTVYKEVAGKPPVITLSYYRPTNKDGRPFMPVEFAVAAYRFGHTIIRPFYVLNQATLERGGVPVFGPEGGFNLNGGRPIPADLAIDWRNILPVDPNFPARKPRKIDTKLSLPLATLPPSVVPPPDPTVHLAVRNSLRGKQVGLPSGQQVAQAMRAPVLTNAALGLSNDPGWGGQAPLWFYILKEAELPPNNAERLGAVGGRIVAEVLVGLLQRDPNSYLYLDAAWKPAPPIAPVTGQFGFVDLLKFAGAA</sequence>
<dbReference type="InterPro" id="IPR006311">
    <property type="entry name" value="TAT_signal"/>
</dbReference>
<dbReference type="Pfam" id="PF03098">
    <property type="entry name" value="An_peroxidase"/>
    <property type="match status" value="1"/>
</dbReference>
<keyword evidence="4" id="KW-0575">Peroxidase</keyword>
<dbReference type="InterPro" id="IPR019791">
    <property type="entry name" value="Haem_peroxidase_animal"/>
</dbReference>
<dbReference type="EMBL" id="WSEK01000004">
    <property type="protein sequence ID" value="MVQ48192.1"/>
    <property type="molecule type" value="Genomic_DNA"/>
</dbReference>
<comment type="caution">
    <text evidence="4">The sequence shown here is derived from an EMBL/GenBank/DDBJ whole genome shotgun (WGS) entry which is preliminary data.</text>
</comment>
<dbReference type="GO" id="GO:0004601">
    <property type="term" value="F:peroxidase activity"/>
    <property type="evidence" value="ECO:0007669"/>
    <property type="project" value="UniProtKB-KW"/>
</dbReference>
<dbReference type="PROSITE" id="PS51318">
    <property type="entry name" value="TAT"/>
    <property type="match status" value="1"/>
</dbReference>
<dbReference type="PROSITE" id="PS50292">
    <property type="entry name" value="PEROXIDASE_3"/>
    <property type="match status" value="1"/>
</dbReference>
<dbReference type="AlphaFoldDB" id="A0A6L6XMX3"/>
<organism evidence="4 5">
    <name type="scientific">Nocardioides agri</name>
    <dbReference type="NCBI Taxonomy" id="2682843"/>
    <lineage>
        <taxon>Bacteria</taxon>
        <taxon>Bacillati</taxon>
        <taxon>Actinomycetota</taxon>
        <taxon>Actinomycetes</taxon>
        <taxon>Propionibacteriales</taxon>
        <taxon>Nocardioidaceae</taxon>
        <taxon>Nocardioides</taxon>
    </lineage>
</organism>
<dbReference type="RefSeq" id="WP_157340257.1">
    <property type="nucleotide sequence ID" value="NZ_WSEK01000004.1"/>
</dbReference>
<dbReference type="GO" id="GO:0020037">
    <property type="term" value="F:heme binding"/>
    <property type="evidence" value="ECO:0007669"/>
    <property type="project" value="InterPro"/>
</dbReference>
<evidence type="ECO:0000313" key="4">
    <source>
        <dbReference type="EMBL" id="MVQ48192.1"/>
    </source>
</evidence>